<organism evidence="1 2">
    <name type="scientific">Photobacterium lipolyticum</name>
    <dbReference type="NCBI Taxonomy" id="266810"/>
    <lineage>
        <taxon>Bacteria</taxon>
        <taxon>Pseudomonadati</taxon>
        <taxon>Pseudomonadota</taxon>
        <taxon>Gammaproteobacteria</taxon>
        <taxon>Vibrionales</taxon>
        <taxon>Vibrionaceae</taxon>
        <taxon>Photobacterium</taxon>
    </lineage>
</organism>
<name>A0A2T3N063_9GAMM</name>
<evidence type="ECO:0000313" key="2">
    <source>
        <dbReference type="Proteomes" id="UP000240904"/>
    </source>
</evidence>
<sequence length="123" mass="13814">MEQGTVKSHLLQQAEALAKDCTTFAESLRQERDCHDVMLGIMQLAMVNKGIIDIHAQYVPHTDSFTGFVVESDSSYQADTVVWIYSFDVNFSFDKNPLQMLLEVEDKLLELIADAKDKAEVAA</sequence>
<dbReference type="OrthoDB" id="5906124at2"/>
<evidence type="ECO:0000313" key="1">
    <source>
        <dbReference type="EMBL" id="PSW05659.1"/>
    </source>
</evidence>
<keyword evidence="2" id="KW-1185">Reference proteome</keyword>
<dbReference type="Proteomes" id="UP000240904">
    <property type="component" value="Unassembled WGS sequence"/>
</dbReference>
<dbReference type="AlphaFoldDB" id="A0A2T3N063"/>
<dbReference type="RefSeq" id="WP_107282811.1">
    <property type="nucleotide sequence ID" value="NZ_PYMC01000004.1"/>
</dbReference>
<dbReference type="EMBL" id="PYMC01000004">
    <property type="protein sequence ID" value="PSW05659.1"/>
    <property type="molecule type" value="Genomic_DNA"/>
</dbReference>
<comment type="caution">
    <text evidence="1">The sequence shown here is derived from an EMBL/GenBank/DDBJ whole genome shotgun (WGS) entry which is preliminary data.</text>
</comment>
<gene>
    <name evidence="1" type="ORF">C9I89_07880</name>
</gene>
<dbReference type="InterPro" id="IPR036214">
    <property type="entry name" value="Gp11_sf"/>
</dbReference>
<reference evidence="1 2" key="1">
    <citation type="submission" date="2018-03" db="EMBL/GenBank/DDBJ databases">
        <title>Whole genome sequencing of Histamine producing bacteria.</title>
        <authorList>
            <person name="Butler K."/>
        </authorList>
    </citation>
    <scope>NUCLEOTIDE SEQUENCE [LARGE SCALE GENOMIC DNA]</scope>
    <source>
        <strain evidence="1 2">DSM 16190</strain>
    </source>
</reference>
<accession>A0A2T3N063</accession>
<protein>
    <submittedName>
        <fullName evidence="1">Uncharacterized protein</fullName>
    </submittedName>
</protein>
<dbReference type="SUPFAM" id="SSF56558">
    <property type="entry name" value="Baseplate structural protein gp11"/>
    <property type="match status" value="1"/>
</dbReference>
<proteinExistence type="predicted"/>